<dbReference type="AlphaFoldDB" id="A0A2T6ZQN3"/>
<comment type="caution">
    <text evidence="2">The sequence shown here is derived from an EMBL/GenBank/DDBJ whole genome shotgun (WGS) entry which is preliminary data.</text>
</comment>
<gene>
    <name evidence="2" type="ORF">B9Z19DRAFT_1065567</name>
</gene>
<name>A0A2T6ZQN3_TUBBO</name>
<feature type="compositionally biased region" description="Acidic residues" evidence="1">
    <location>
        <begin position="76"/>
        <end position="89"/>
    </location>
</feature>
<feature type="region of interest" description="Disordered" evidence="1">
    <location>
        <begin position="76"/>
        <end position="127"/>
    </location>
</feature>
<sequence length="127" mass="15033">MWLARAAIFDTSRTREPILGRTMFKIRLGWRKPWYTSSRRQSVIFKLCLLLPNAEVYEKWKEDEDDQDIDFIDLYESDEEDGNGSEESDGIYGEGIIYKEEEELEEETDYDGDDDNNDNYHDGGERE</sequence>
<proteinExistence type="predicted"/>
<dbReference type="EMBL" id="NESQ01000140">
    <property type="protein sequence ID" value="PUU77799.1"/>
    <property type="molecule type" value="Genomic_DNA"/>
</dbReference>
<feature type="compositionally biased region" description="Acidic residues" evidence="1">
    <location>
        <begin position="100"/>
        <end position="117"/>
    </location>
</feature>
<feature type="compositionally biased region" description="Basic and acidic residues" evidence="1">
    <location>
        <begin position="118"/>
        <end position="127"/>
    </location>
</feature>
<dbReference type="Proteomes" id="UP000244722">
    <property type="component" value="Unassembled WGS sequence"/>
</dbReference>
<protein>
    <submittedName>
        <fullName evidence="2">Uncharacterized protein</fullName>
    </submittedName>
</protein>
<evidence type="ECO:0000256" key="1">
    <source>
        <dbReference type="SAM" id="MobiDB-lite"/>
    </source>
</evidence>
<organism evidence="2 3">
    <name type="scientific">Tuber borchii</name>
    <name type="common">White truffle</name>
    <dbReference type="NCBI Taxonomy" id="42251"/>
    <lineage>
        <taxon>Eukaryota</taxon>
        <taxon>Fungi</taxon>
        <taxon>Dikarya</taxon>
        <taxon>Ascomycota</taxon>
        <taxon>Pezizomycotina</taxon>
        <taxon>Pezizomycetes</taxon>
        <taxon>Pezizales</taxon>
        <taxon>Tuberaceae</taxon>
        <taxon>Tuber</taxon>
    </lineage>
</organism>
<reference evidence="2 3" key="1">
    <citation type="submission" date="2017-04" db="EMBL/GenBank/DDBJ databases">
        <title>Draft genome sequence of Tuber borchii Vittad., a whitish edible truffle.</title>
        <authorList>
            <consortium name="DOE Joint Genome Institute"/>
            <person name="Murat C."/>
            <person name="Kuo A."/>
            <person name="Barry K.W."/>
            <person name="Clum A."/>
            <person name="Dockter R.B."/>
            <person name="Fauchery L."/>
            <person name="Iotti M."/>
            <person name="Kohler A."/>
            <person name="Labutti K."/>
            <person name="Lindquist E.A."/>
            <person name="Lipzen A."/>
            <person name="Ohm R.A."/>
            <person name="Wang M."/>
            <person name="Grigoriev I.V."/>
            <person name="Zambonelli A."/>
            <person name="Martin F.M."/>
        </authorList>
    </citation>
    <scope>NUCLEOTIDE SEQUENCE [LARGE SCALE GENOMIC DNA]</scope>
    <source>
        <strain evidence="2 3">Tbo3840</strain>
    </source>
</reference>
<keyword evidence="3" id="KW-1185">Reference proteome</keyword>
<evidence type="ECO:0000313" key="3">
    <source>
        <dbReference type="Proteomes" id="UP000244722"/>
    </source>
</evidence>
<accession>A0A2T6ZQN3</accession>
<evidence type="ECO:0000313" key="2">
    <source>
        <dbReference type="EMBL" id="PUU77799.1"/>
    </source>
</evidence>